<evidence type="ECO:0000313" key="2">
    <source>
        <dbReference type="EMBL" id="XDV71941.1"/>
    </source>
</evidence>
<accession>A0AB39YPY5</accession>
<reference evidence="2" key="1">
    <citation type="submission" date="2024-07" db="EMBL/GenBank/DDBJ databases">
        <authorList>
            <person name="Li J."/>
            <person name="Wei H."/>
            <person name="Ma J."/>
        </authorList>
    </citation>
    <scope>NUCLEOTIDE SEQUENCE</scope>
    <source>
        <strain evidence="2">AMU7</strain>
    </source>
</reference>
<dbReference type="RefSeq" id="WP_369745788.1">
    <property type="nucleotide sequence ID" value="NZ_CP165735.1"/>
</dbReference>
<feature type="region of interest" description="Disordered" evidence="1">
    <location>
        <begin position="115"/>
        <end position="141"/>
    </location>
</feature>
<organism evidence="2">
    <name type="scientific">Paenarthrobacter sp. AMU7</name>
    <dbReference type="NCBI Taxonomy" id="3162492"/>
    <lineage>
        <taxon>Bacteria</taxon>
        <taxon>Bacillati</taxon>
        <taxon>Actinomycetota</taxon>
        <taxon>Actinomycetes</taxon>
        <taxon>Micrococcales</taxon>
        <taxon>Micrococcaceae</taxon>
        <taxon>Paenarthrobacter</taxon>
    </lineage>
</organism>
<proteinExistence type="predicted"/>
<name>A0AB39YPY5_9MICC</name>
<sequence length="141" mass="15898">MDEADQVPILPIVTLNPFEAWAWFAGNSWVHNTYLPRQLSQGRAFDESVEIMAVQLKLAELINTWSLMRHSTKRINQLVLNGGQSEVAQSMRDSLSKLEDEMRRSYDYLIEAGLQPPQTSPELTHDLGAVMTSPERNAADA</sequence>
<dbReference type="AlphaFoldDB" id="A0AB39YPY5"/>
<dbReference type="EMBL" id="CP165735">
    <property type="protein sequence ID" value="XDV71941.1"/>
    <property type="molecule type" value="Genomic_DNA"/>
</dbReference>
<gene>
    <name evidence="2" type="ORF">ABQM86_01755</name>
</gene>
<evidence type="ECO:0000256" key="1">
    <source>
        <dbReference type="SAM" id="MobiDB-lite"/>
    </source>
</evidence>
<protein>
    <submittedName>
        <fullName evidence="2">Uncharacterized protein</fullName>
    </submittedName>
</protein>